<dbReference type="EMBL" id="SMAD01000013">
    <property type="protein sequence ID" value="TCS85269.1"/>
    <property type="molecule type" value="Genomic_DNA"/>
</dbReference>
<evidence type="ECO:0000313" key="3">
    <source>
        <dbReference type="EMBL" id="TCS85269.1"/>
    </source>
</evidence>
<proteinExistence type="predicted"/>
<evidence type="ECO:0000313" key="4">
    <source>
        <dbReference type="Proteomes" id="UP000295807"/>
    </source>
</evidence>
<feature type="signal peptide" evidence="2">
    <location>
        <begin position="1"/>
        <end position="21"/>
    </location>
</feature>
<feature type="region of interest" description="Disordered" evidence="1">
    <location>
        <begin position="274"/>
        <end position="294"/>
    </location>
</feature>
<keyword evidence="2" id="KW-0732">Signal</keyword>
<feature type="chain" id="PRO_5020780429" evidence="2">
    <location>
        <begin position="22"/>
        <end position="393"/>
    </location>
</feature>
<dbReference type="Pfam" id="PF16389">
    <property type="entry name" value="DUF4998"/>
    <property type="match status" value="1"/>
</dbReference>
<keyword evidence="4" id="KW-1185">Reference proteome</keyword>
<evidence type="ECO:0000256" key="1">
    <source>
        <dbReference type="SAM" id="MobiDB-lite"/>
    </source>
</evidence>
<dbReference type="AlphaFoldDB" id="A0A4V2UTB8"/>
<evidence type="ECO:0000256" key="2">
    <source>
        <dbReference type="SAM" id="SignalP"/>
    </source>
</evidence>
<name>A0A4V2UTB8_9SPHI</name>
<comment type="caution">
    <text evidence="3">The sequence shown here is derived from an EMBL/GenBank/DDBJ whole genome shotgun (WGS) entry which is preliminary data.</text>
</comment>
<sequence length="393" mass="44237">MRNKYFRPHFAFIIMAAICLAACSKMDSTYEEFLSGGELRYSKKPDSISIHPGKNRAEVWMLISSPTISKCKVFWNDKLDSIEIPVVKKSKVDTVRAIIENLEEGSYTFEFITIDKEGNRSLPIDTTGEVYGDIYLASLHFRIVEKAAMINNEVTISWLNESSKDALLTELHYKDAEGAAHHIRVAKDDAETRISPRPQRGSIQYRSLFLPHPDAIDTFYTSFQAISPEAIYAGFPETFEDSQYTKTAYPAEDLDIGSGLWRFDNFLIGDAPGDSKNDSRSLRSHRGQTSSGPKNSILEMLYDLPDGASKISFYHGICASDDPSSFKVQLSKNGGTDWEDISEVIENTALLTYREILLDVDGPVRFRFYKLSNAEAGRDEGRMNIDDINIVPN</sequence>
<gene>
    <name evidence="3" type="ORF">EDD80_1134</name>
</gene>
<reference evidence="3 4" key="1">
    <citation type="submission" date="2019-03" db="EMBL/GenBank/DDBJ databases">
        <title>Genomic Encyclopedia of Type Strains, Phase IV (KMG-IV): sequencing the most valuable type-strain genomes for metagenomic binning, comparative biology and taxonomic classification.</title>
        <authorList>
            <person name="Goeker M."/>
        </authorList>
    </citation>
    <scope>NUCLEOTIDE SEQUENCE [LARGE SCALE GENOMIC DNA]</scope>
    <source>
        <strain evidence="3 4">DSM 21100</strain>
    </source>
</reference>
<protein>
    <submittedName>
        <fullName evidence="3">Uncharacterized protein DUF4998</fullName>
    </submittedName>
</protein>
<dbReference type="Proteomes" id="UP000295807">
    <property type="component" value="Unassembled WGS sequence"/>
</dbReference>
<organism evidence="3 4">
    <name type="scientific">Anseongella ginsenosidimutans</name>
    <dbReference type="NCBI Taxonomy" id="496056"/>
    <lineage>
        <taxon>Bacteria</taxon>
        <taxon>Pseudomonadati</taxon>
        <taxon>Bacteroidota</taxon>
        <taxon>Sphingobacteriia</taxon>
        <taxon>Sphingobacteriales</taxon>
        <taxon>Sphingobacteriaceae</taxon>
        <taxon>Anseongella</taxon>
    </lineage>
</organism>
<accession>A0A4V2UTB8</accession>
<dbReference type="RefSeq" id="WP_158640589.1">
    <property type="nucleotide sequence ID" value="NZ_CP042432.1"/>
</dbReference>
<dbReference type="Gene3D" id="2.60.120.260">
    <property type="entry name" value="Galactose-binding domain-like"/>
    <property type="match status" value="1"/>
</dbReference>